<name>A0A7W6PPK0_9HYPH</name>
<dbReference type="RefSeq" id="WP_165135605.1">
    <property type="nucleotide sequence ID" value="NZ_CP049250.1"/>
</dbReference>
<feature type="transmembrane region" description="Helical" evidence="1">
    <location>
        <begin position="164"/>
        <end position="183"/>
    </location>
</feature>
<keyword evidence="1" id="KW-0812">Transmembrane</keyword>
<organism evidence="2 3">
    <name type="scientific">Rhizobium rhizoryzae</name>
    <dbReference type="NCBI Taxonomy" id="451876"/>
    <lineage>
        <taxon>Bacteria</taxon>
        <taxon>Pseudomonadati</taxon>
        <taxon>Pseudomonadota</taxon>
        <taxon>Alphaproteobacteria</taxon>
        <taxon>Hyphomicrobiales</taxon>
        <taxon>Rhizobiaceae</taxon>
        <taxon>Rhizobium/Agrobacterium group</taxon>
        <taxon>Rhizobium</taxon>
    </lineage>
</organism>
<dbReference type="AlphaFoldDB" id="A0A7W6PPK0"/>
<proteinExistence type="predicted"/>
<feature type="transmembrane region" description="Helical" evidence="1">
    <location>
        <begin position="44"/>
        <end position="64"/>
    </location>
</feature>
<evidence type="ECO:0008006" key="4">
    <source>
        <dbReference type="Google" id="ProtNLM"/>
    </source>
</evidence>
<keyword evidence="1" id="KW-0472">Membrane</keyword>
<gene>
    <name evidence="2" type="ORF">GGQ72_000428</name>
</gene>
<dbReference type="Proteomes" id="UP000519897">
    <property type="component" value="Unassembled WGS sequence"/>
</dbReference>
<comment type="caution">
    <text evidence="2">The sequence shown here is derived from an EMBL/GenBank/DDBJ whole genome shotgun (WGS) entry which is preliminary data.</text>
</comment>
<keyword evidence="3" id="KW-1185">Reference proteome</keyword>
<evidence type="ECO:0000256" key="1">
    <source>
        <dbReference type="SAM" id="Phobius"/>
    </source>
</evidence>
<feature type="transmembrane region" description="Helical" evidence="1">
    <location>
        <begin position="76"/>
        <end position="97"/>
    </location>
</feature>
<evidence type="ECO:0000313" key="2">
    <source>
        <dbReference type="EMBL" id="MBB4141929.1"/>
    </source>
</evidence>
<evidence type="ECO:0000313" key="3">
    <source>
        <dbReference type="Proteomes" id="UP000519897"/>
    </source>
</evidence>
<dbReference type="EMBL" id="JACIEC010000001">
    <property type="protein sequence ID" value="MBB4141929.1"/>
    <property type="molecule type" value="Genomic_DNA"/>
</dbReference>
<accession>A0A7W6PPK0</accession>
<protein>
    <recommendedName>
        <fullName evidence="4">SLATT domain-containing protein</fullName>
    </recommendedName>
</protein>
<sequence>METSQIEERRIRFEARKLAVELLVKIHLEHLEGSRHLVMNHYRLNFGLSLSAVAGLVTLYAAAIRLGAELGSDPGSLIRIGFALLAIGCLVASAMLATRALRKLASSSAHLLRDPFPNAETELAEIFEHPNADETSIVRNILQVMKLRVESEPAFNHTSGRNTFLLVLGVIFGLAPFVVVWPLPM</sequence>
<reference evidence="2 3" key="1">
    <citation type="submission" date="2020-08" db="EMBL/GenBank/DDBJ databases">
        <title>Genomic Encyclopedia of Type Strains, Phase IV (KMG-IV): sequencing the most valuable type-strain genomes for metagenomic binning, comparative biology and taxonomic classification.</title>
        <authorList>
            <person name="Goeker M."/>
        </authorList>
    </citation>
    <scope>NUCLEOTIDE SEQUENCE [LARGE SCALE GENOMIC DNA]</scope>
    <source>
        <strain evidence="2 3">DSM 29514</strain>
    </source>
</reference>
<keyword evidence="1" id="KW-1133">Transmembrane helix</keyword>